<evidence type="ECO:0000313" key="1">
    <source>
        <dbReference type="EMBL" id="CAG8740621.1"/>
    </source>
</evidence>
<dbReference type="AlphaFoldDB" id="A0A9N9NKI3"/>
<feature type="non-terminal residue" evidence="1">
    <location>
        <position position="40"/>
    </location>
</feature>
<reference evidence="1" key="1">
    <citation type="submission" date="2021-06" db="EMBL/GenBank/DDBJ databases">
        <authorList>
            <person name="Kallberg Y."/>
            <person name="Tangrot J."/>
            <person name="Rosling A."/>
        </authorList>
    </citation>
    <scope>NUCLEOTIDE SEQUENCE</scope>
    <source>
        <strain evidence="1">87-6 pot B 2015</strain>
    </source>
</reference>
<name>A0A9N9NKI3_FUNMO</name>
<accession>A0A9N9NKI3</accession>
<gene>
    <name evidence="1" type="ORF">FMOSSE_LOCUS16129</name>
</gene>
<evidence type="ECO:0000313" key="2">
    <source>
        <dbReference type="Proteomes" id="UP000789375"/>
    </source>
</evidence>
<dbReference type="EMBL" id="CAJVPP010020523">
    <property type="protein sequence ID" value="CAG8740621.1"/>
    <property type="molecule type" value="Genomic_DNA"/>
</dbReference>
<dbReference type="Proteomes" id="UP000789375">
    <property type="component" value="Unassembled WGS sequence"/>
</dbReference>
<organism evidence="1 2">
    <name type="scientific">Funneliformis mosseae</name>
    <name type="common">Endomycorrhizal fungus</name>
    <name type="synonym">Glomus mosseae</name>
    <dbReference type="NCBI Taxonomy" id="27381"/>
    <lineage>
        <taxon>Eukaryota</taxon>
        <taxon>Fungi</taxon>
        <taxon>Fungi incertae sedis</taxon>
        <taxon>Mucoromycota</taxon>
        <taxon>Glomeromycotina</taxon>
        <taxon>Glomeromycetes</taxon>
        <taxon>Glomerales</taxon>
        <taxon>Glomeraceae</taxon>
        <taxon>Funneliformis</taxon>
    </lineage>
</organism>
<keyword evidence="2" id="KW-1185">Reference proteome</keyword>
<comment type="caution">
    <text evidence="1">The sequence shown here is derived from an EMBL/GenBank/DDBJ whole genome shotgun (WGS) entry which is preliminary data.</text>
</comment>
<proteinExistence type="predicted"/>
<sequence>MPESAFNCRQNELMKLDIQTFEYEMIFKYYNMTMANIVHT</sequence>
<protein>
    <submittedName>
        <fullName evidence="1">6389_t:CDS:1</fullName>
    </submittedName>
</protein>